<dbReference type="AlphaFoldDB" id="A0A841KG94"/>
<comment type="caution">
    <text evidence="14">The sequence shown here is derived from an EMBL/GenBank/DDBJ whole genome shotgun (WGS) entry which is preliminary data.</text>
</comment>
<evidence type="ECO:0000256" key="2">
    <source>
        <dbReference type="ARBA" id="ARBA00007367"/>
    </source>
</evidence>
<keyword evidence="9" id="KW-0406">Ion transport</keyword>
<keyword evidence="11" id="KW-0739">Sodium transport</keyword>
<protein>
    <submittedName>
        <fullName evidence="14">CPA1 family monovalent cation:H+ antiporter</fullName>
    </submittedName>
</protein>
<dbReference type="Pfam" id="PF00999">
    <property type="entry name" value="Na_H_Exchanger"/>
    <property type="match status" value="1"/>
</dbReference>
<evidence type="ECO:0000256" key="1">
    <source>
        <dbReference type="ARBA" id="ARBA00004651"/>
    </source>
</evidence>
<dbReference type="OrthoDB" id="9774146at2"/>
<evidence type="ECO:0000259" key="13">
    <source>
        <dbReference type="Pfam" id="PF00999"/>
    </source>
</evidence>
<feature type="transmembrane region" description="Helical" evidence="12">
    <location>
        <begin position="98"/>
        <end position="121"/>
    </location>
</feature>
<evidence type="ECO:0000256" key="12">
    <source>
        <dbReference type="SAM" id="Phobius"/>
    </source>
</evidence>
<dbReference type="EMBL" id="JACHET010000001">
    <property type="protein sequence ID" value="MBB6182739.1"/>
    <property type="molecule type" value="Genomic_DNA"/>
</dbReference>
<feature type="transmembrane region" description="Helical" evidence="12">
    <location>
        <begin position="354"/>
        <end position="374"/>
    </location>
</feature>
<keyword evidence="3" id="KW-0813">Transport</keyword>
<dbReference type="GO" id="GO:0015386">
    <property type="term" value="F:potassium:proton antiporter activity"/>
    <property type="evidence" value="ECO:0007669"/>
    <property type="project" value="TreeGrafter"/>
</dbReference>
<dbReference type="PANTHER" id="PTHR10110:SF195">
    <property type="entry name" value="NA(+)_H(+) ANTIPORTER NHAS2"/>
    <property type="match status" value="1"/>
</dbReference>
<keyword evidence="7 12" id="KW-1133">Transmembrane helix</keyword>
<dbReference type="Proteomes" id="UP000560000">
    <property type="component" value="Unassembled WGS sequence"/>
</dbReference>
<dbReference type="GO" id="GO:0015385">
    <property type="term" value="F:sodium:proton antiporter activity"/>
    <property type="evidence" value="ECO:0007669"/>
    <property type="project" value="InterPro"/>
</dbReference>
<evidence type="ECO:0000256" key="3">
    <source>
        <dbReference type="ARBA" id="ARBA00022448"/>
    </source>
</evidence>
<organism evidence="14 15">
    <name type="scientific">Oleiagrimonas soli</name>
    <dbReference type="NCBI Taxonomy" id="1543381"/>
    <lineage>
        <taxon>Bacteria</taxon>
        <taxon>Pseudomonadati</taxon>
        <taxon>Pseudomonadota</taxon>
        <taxon>Gammaproteobacteria</taxon>
        <taxon>Lysobacterales</taxon>
        <taxon>Rhodanobacteraceae</taxon>
        <taxon>Oleiagrimonas</taxon>
    </lineage>
</organism>
<evidence type="ECO:0000313" key="15">
    <source>
        <dbReference type="Proteomes" id="UP000560000"/>
    </source>
</evidence>
<dbReference type="InterPro" id="IPR006153">
    <property type="entry name" value="Cation/H_exchanger_TM"/>
</dbReference>
<proteinExistence type="inferred from homology"/>
<feature type="transmembrane region" description="Helical" evidence="12">
    <location>
        <begin position="292"/>
        <end position="311"/>
    </location>
</feature>
<evidence type="ECO:0000256" key="4">
    <source>
        <dbReference type="ARBA" id="ARBA00022449"/>
    </source>
</evidence>
<evidence type="ECO:0000256" key="7">
    <source>
        <dbReference type="ARBA" id="ARBA00022989"/>
    </source>
</evidence>
<feature type="transmembrane region" description="Helical" evidence="12">
    <location>
        <begin position="26"/>
        <end position="48"/>
    </location>
</feature>
<feature type="transmembrane region" description="Helical" evidence="12">
    <location>
        <begin position="170"/>
        <end position="188"/>
    </location>
</feature>
<evidence type="ECO:0000256" key="6">
    <source>
        <dbReference type="ARBA" id="ARBA00022692"/>
    </source>
</evidence>
<dbReference type="GO" id="GO:0051453">
    <property type="term" value="P:regulation of intracellular pH"/>
    <property type="evidence" value="ECO:0007669"/>
    <property type="project" value="TreeGrafter"/>
</dbReference>
<dbReference type="GO" id="GO:0098719">
    <property type="term" value="P:sodium ion import across plasma membrane"/>
    <property type="evidence" value="ECO:0007669"/>
    <property type="project" value="TreeGrafter"/>
</dbReference>
<evidence type="ECO:0000256" key="8">
    <source>
        <dbReference type="ARBA" id="ARBA00023053"/>
    </source>
</evidence>
<dbReference type="RefSeq" id="WP_052394981.1">
    <property type="nucleotide sequence ID" value="NZ_JACHET010000001.1"/>
</dbReference>
<feature type="transmembrane region" description="Helical" evidence="12">
    <location>
        <begin position="200"/>
        <end position="221"/>
    </location>
</feature>
<keyword evidence="10 12" id="KW-0472">Membrane</keyword>
<evidence type="ECO:0000313" key="14">
    <source>
        <dbReference type="EMBL" id="MBB6182739.1"/>
    </source>
</evidence>
<comment type="subcellular location">
    <subcellularLocation>
        <location evidence="1">Cell membrane</location>
        <topology evidence="1">Multi-pass membrane protein</topology>
    </subcellularLocation>
</comment>
<evidence type="ECO:0000256" key="5">
    <source>
        <dbReference type="ARBA" id="ARBA00022475"/>
    </source>
</evidence>
<reference evidence="14 15" key="1">
    <citation type="submission" date="2020-08" db="EMBL/GenBank/DDBJ databases">
        <title>Genomic Encyclopedia of Type Strains, Phase IV (KMG-IV): sequencing the most valuable type-strain genomes for metagenomic binning, comparative biology and taxonomic classification.</title>
        <authorList>
            <person name="Goeker M."/>
        </authorList>
    </citation>
    <scope>NUCLEOTIDE SEQUENCE [LARGE SCALE GENOMIC DNA]</scope>
    <source>
        <strain evidence="14 15">DSM 107085</strain>
    </source>
</reference>
<name>A0A841KG94_9GAMM</name>
<feature type="transmembrane region" description="Helical" evidence="12">
    <location>
        <begin position="317"/>
        <end position="342"/>
    </location>
</feature>
<dbReference type="GO" id="GO:0005886">
    <property type="term" value="C:plasma membrane"/>
    <property type="evidence" value="ECO:0007669"/>
    <property type="project" value="UniProtKB-SubCell"/>
</dbReference>
<dbReference type="PANTHER" id="PTHR10110">
    <property type="entry name" value="SODIUM/HYDROGEN EXCHANGER"/>
    <property type="match status" value="1"/>
</dbReference>
<keyword evidence="4" id="KW-0050">Antiport</keyword>
<dbReference type="Gene3D" id="6.10.140.1330">
    <property type="match status" value="1"/>
</dbReference>
<feature type="transmembrane region" description="Helical" evidence="12">
    <location>
        <begin position="69"/>
        <end position="86"/>
    </location>
</feature>
<evidence type="ECO:0000256" key="9">
    <source>
        <dbReference type="ARBA" id="ARBA00023065"/>
    </source>
</evidence>
<keyword evidence="6 12" id="KW-0812">Transmembrane</keyword>
<keyword evidence="8" id="KW-0915">Sodium</keyword>
<feature type="domain" description="Cation/H+ exchanger transmembrane" evidence="13">
    <location>
        <begin position="12"/>
        <end position="406"/>
    </location>
</feature>
<sequence length="426" mass="44979">MFNIAVVLLVITAGVAYINHRFVRLPTAIGVMVIALVGSLVLALLSGLGFGGLHAYETSLLHAIDFPEVVLKGMLSVLLFAAALGVDFSDLHAYRWHVTALAVLGTMASTLLIGGAVWLALGWAGLSLSLPYCLIFGALISPTDPVAVAGIIRTAGAPRSLDVIISGESLFNDGIGVVLFTMLLGMIADGGAPDWGHGAVLLAREAGGGLVYGLVLGYIIYRLLRTIDNYQVEILITLAAVLGGYALARELEVSGPLAMVVAGLVVGEHGREFGMSELTRKHHDEFWELLDWMLNSVLFVLIGLEFAAVTFSLQVLLVSAGMIVVALLARLLCAGAPMAVLSRYFNMPRGAWQVLTWGGLRGAISIALALSLPVGPSRDLILGMTYYIVVFSILVQGLSIGKVVRWATRKGAEAGEGESVRETGSS</sequence>
<feature type="transmembrane region" description="Helical" evidence="12">
    <location>
        <begin position="380"/>
        <end position="400"/>
    </location>
</feature>
<comment type="similarity">
    <text evidence="2">Belongs to the monovalent cation:proton antiporter 1 (CPA1) transporter (TC 2.A.36) family.</text>
</comment>
<evidence type="ECO:0000256" key="11">
    <source>
        <dbReference type="ARBA" id="ARBA00023201"/>
    </source>
</evidence>
<keyword evidence="5" id="KW-1003">Cell membrane</keyword>
<dbReference type="InterPro" id="IPR018422">
    <property type="entry name" value="Cation/H_exchanger_CPA1"/>
</dbReference>
<gene>
    <name evidence="14" type="ORF">HNQ86_000084</name>
</gene>
<evidence type="ECO:0000256" key="10">
    <source>
        <dbReference type="ARBA" id="ARBA00023136"/>
    </source>
</evidence>
<accession>A0A841KG94</accession>